<dbReference type="Pfam" id="PF00051">
    <property type="entry name" value="Kringle"/>
    <property type="match status" value="1"/>
</dbReference>
<dbReference type="SMART" id="SM00020">
    <property type="entry name" value="Tryp_SPc"/>
    <property type="match status" value="1"/>
</dbReference>
<gene>
    <name evidence="24" type="primary">PLAU</name>
</gene>
<dbReference type="InterPro" id="IPR000742">
    <property type="entry name" value="EGF"/>
</dbReference>
<dbReference type="Gene3D" id="2.10.25.10">
    <property type="entry name" value="Laminin"/>
    <property type="match status" value="1"/>
</dbReference>
<dbReference type="PRINTS" id="PR00018">
    <property type="entry name" value="KRINGLE"/>
</dbReference>
<dbReference type="KEGG" id="asn:102383006"/>
<evidence type="ECO:0000259" key="20">
    <source>
        <dbReference type="PROSITE" id="PS50026"/>
    </source>
</evidence>
<keyword evidence="11 18" id="KW-0378">Hydrolase</keyword>
<comment type="function">
    <text evidence="2">Specifically cleaves the zymogen plasminogen to form the active enzyme plasmin.</text>
</comment>
<evidence type="ECO:0000256" key="14">
    <source>
        <dbReference type="ARBA" id="ARBA00023157"/>
    </source>
</evidence>
<dbReference type="FunCoup" id="A0A1U7RE39">
    <property type="interactions" value="17"/>
</dbReference>
<evidence type="ECO:0000256" key="18">
    <source>
        <dbReference type="RuleBase" id="RU363034"/>
    </source>
</evidence>
<feature type="domain" description="Kringle" evidence="21">
    <location>
        <begin position="79"/>
        <end position="161"/>
    </location>
</feature>
<keyword evidence="9 18" id="KW-0645">Protease</keyword>
<keyword evidence="6" id="KW-0964">Secreted</keyword>
<dbReference type="InterPro" id="IPR043504">
    <property type="entry name" value="Peptidase_S1_PA_chymotrypsin"/>
</dbReference>
<feature type="domain" description="Peptidase S1" evidence="22">
    <location>
        <begin position="180"/>
        <end position="426"/>
    </location>
</feature>
<keyword evidence="14 16" id="KW-1015">Disulfide bond</keyword>
<dbReference type="InterPro" id="IPR009003">
    <property type="entry name" value="Peptidase_S1_PA"/>
</dbReference>
<evidence type="ECO:0000256" key="8">
    <source>
        <dbReference type="ARBA" id="ARBA00022572"/>
    </source>
</evidence>
<evidence type="ECO:0000256" key="6">
    <source>
        <dbReference type="ARBA" id="ARBA00022525"/>
    </source>
</evidence>
<evidence type="ECO:0000256" key="10">
    <source>
        <dbReference type="ARBA" id="ARBA00022729"/>
    </source>
</evidence>
<dbReference type="GO" id="GO:1901701">
    <property type="term" value="P:cellular response to oxygen-containing compound"/>
    <property type="evidence" value="ECO:0007669"/>
    <property type="project" value="UniProtKB-ARBA"/>
</dbReference>
<feature type="domain" description="EGF-like" evidence="20">
    <location>
        <begin position="37"/>
        <end position="73"/>
    </location>
</feature>
<dbReference type="OrthoDB" id="9406323at2759"/>
<dbReference type="InterPro" id="IPR001314">
    <property type="entry name" value="Peptidase_S1A"/>
</dbReference>
<evidence type="ECO:0000256" key="17">
    <source>
        <dbReference type="PROSITE-ProRule" id="PRU00121"/>
    </source>
</evidence>
<dbReference type="CDD" id="cd00054">
    <property type="entry name" value="EGF_CA"/>
    <property type="match status" value="1"/>
</dbReference>
<keyword evidence="10 19" id="KW-0732">Signal</keyword>
<dbReference type="GO" id="GO:0031639">
    <property type="term" value="P:plasminogen activation"/>
    <property type="evidence" value="ECO:0007669"/>
    <property type="project" value="TreeGrafter"/>
</dbReference>
<dbReference type="STRING" id="38654.A0A1U7RE39"/>
<organism evidence="23 24">
    <name type="scientific">Alligator sinensis</name>
    <name type="common">Chinese alligator</name>
    <dbReference type="NCBI Taxonomy" id="38654"/>
    <lineage>
        <taxon>Eukaryota</taxon>
        <taxon>Metazoa</taxon>
        <taxon>Chordata</taxon>
        <taxon>Craniata</taxon>
        <taxon>Vertebrata</taxon>
        <taxon>Euteleostomi</taxon>
        <taxon>Archelosauria</taxon>
        <taxon>Archosauria</taxon>
        <taxon>Crocodylia</taxon>
        <taxon>Alligatoridae</taxon>
        <taxon>Alligatorinae</taxon>
        <taxon>Alligator</taxon>
    </lineage>
</organism>
<dbReference type="Gene3D" id="2.40.20.10">
    <property type="entry name" value="Plasminogen Kringle 4"/>
    <property type="match status" value="1"/>
</dbReference>
<comment type="catalytic activity">
    <reaction evidence="1">
        <text>Specific cleavage of Arg-|-Val bond in plasminogen to form plasmin.</text>
        <dbReference type="EC" id="3.4.21.73"/>
    </reaction>
</comment>
<keyword evidence="13" id="KW-0865">Zymogen</keyword>
<name>A0A1U7RE39_ALLSI</name>
<evidence type="ECO:0000256" key="2">
    <source>
        <dbReference type="ARBA" id="ARBA00004018"/>
    </source>
</evidence>
<dbReference type="PROSITE" id="PS50240">
    <property type="entry name" value="TRYPSIN_DOM"/>
    <property type="match status" value="1"/>
</dbReference>
<keyword evidence="15" id="KW-0617">Plasminogen activation</keyword>
<dbReference type="Pfam" id="PF00089">
    <property type="entry name" value="Trypsin"/>
    <property type="match status" value="1"/>
</dbReference>
<accession>A0A1U7RE39</accession>
<dbReference type="PROSITE" id="PS00021">
    <property type="entry name" value="KRINGLE_1"/>
    <property type="match status" value="1"/>
</dbReference>
<dbReference type="RefSeq" id="XP_006016364.1">
    <property type="nucleotide sequence ID" value="XM_006016302.3"/>
</dbReference>
<dbReference type="CDD" id="cd00190">
    <property type="entry name" value="Tryp_SPc"/>
    <property type="match status" value="1"/>
</dbReference>
<evidence type="ECO:0000256" key="13">
    <source>
        <dbReference type="ARBA" id="ARBA00023145"/>
    </source>
</evidence>
<dbReference type="InterPro" id="IPR038178">
    <property type="entry name" value="Kringle_sf"/>
</dbReference>
<evidence type="ECO:0000313" key="23">
    <source>
        <dbReference type="Proteomes" id="UP000189705"/>
    </source>
</evidence>
<dbReference type="GO" id="GO:0004252">
    <property type="term" value="F:serine-type endopeptidase activity"/>
    <property type="evidence" value="ECO:0007669"/>
    <property type="project" value="UniProtKB-EC"/>
</dbReference>
<dbReference type="SUPFAM" id="SSF57440">
    <property type="entry name" value="Kringle-like"/>
    <property type="match status" value="1"/>
</dbReference>
<evidence type="ECO:0000313" key="24">
    <source>
        <dbReference type="RefSeq" id="XP_006016364.1"/>
    </source>
</evidence>
<comment type="caution">
    <text evidence="16">Lacks conserved residue(s) required for the propagation of feature annotation.</text>
</comment>
<dbReference type="PROSITE" id="PS00022">
    <property type="entry name" value="EGF_1"/>
    <property type="match status" value="1"/>
</dbReference>
<dbReference type="eggNOG" id="ENOG502QRMI">
    <property type="taxonomic scope" value="Eukaryota"/>
</dbReference>
<evidence type="ECO:0000256" key="9">
    <source>
        <dbReference type="ARBA" id="ARBA00022670"/>
    </source>
</evidence>
<dbReference type="InParanoid" id="A0A1U7RE39"/>
<dbReference type="InterPro" id="IPR013806">
    <property type="entry name" value="Kringle-like"/>
</dbReference>
<dbReference type="PROSITE" id="PS00135">
    <property type="entry name" value="TRYPSIN_SER"/>
    <property type="match status" value="1"/>
</dbReference>
<dbReference type="InterPro" id="IPR033116">
    <property type="entry name" value="TRYPSIN_SER"/>
</dbReference>
<keyword evidence="23" id="KW-1185">Reference proteome</keyword>
<dbReference type="CDD" id="cd00108">
    <property type="entry name" value="KR"/>
    <property type="match status" value="1"/>
</dbReference>
<dbReference type="GO" id="GO:0005615">
    <property type="term" value="C:extracellular space"/>
    <property type="evidence" value="ECO:0007669"/>
    <property type="project" value="UniProtKB-ARBA"/>
</dbReference>
<protein>
    <recommendedName>
        <fullName evidence="5">Urokinase-type plasminogen activator</fullName>
        <ecNumber evidence="4">3.4.21.73</ecNumber>
    </recommendedName>
</protein>
<dbReference type="PROSITE" id="PS50026">
    <property type="entry name" value="EGF_3"/>
    <property type="match status" value="1"/>
</dbReference>
<proteinExistence type="predicted"/>
<dbReference type="GeneID" id="102383006"/>
<dbReference type="GO" id="GO:0033628">
    <property type="term" value="P:regulation of cell adhesion mediated by integrin"/>
    <property type="evidence" value="ECO:0007669"/>
    <property type="project" value="TreeGrafter"/>
</dbReference>
<dbReference type="EC" id="3.4.21.73" evidence="4"/>
<dbReference type="FunFam" id="2.40.10.10:FF:000003">
    <property type="entry name" value="Transmembrane serine protease 3"/>
    <property type="match status" value="1"/>
</dbReference>
<dbReference type="GO" id="GO:0033993">
    <property type="term" value="P:response to lipid"/>
    <property type="evidence" value="ECO:0007669"/>
    <property type="project" value="UniProtKB-ARBA"/>
</dbReference>
<dbReference type="PRINTS" id="PR00722">
    <property type="entry name" value="CHYMOTRYPSIN"/>
</dbReference>
<dbReference type="InterPro" id="IPR000001">
    <property type="entry name" value="Kringle"/>
</dbReference>
<keyword evidence="7 16" id="KW-0245">EGF-like domain</keyword>
<evidence type="ECO:0000256" key="12">
    <source>
        <dbReference type="ARBA" id="ARBA00022825"/>
    </source>
</evidence>
<evidence type="ECO:0000259" key="21">
    <source>
        <dbReference type="PROSITE" id="PS50070"/>
    </source>
</evidence>
<dbReference type="Gene3D" id="2.40.10.10">
    <property type="entry name" value="Trypsin-like serine proteases"/>
    <property type="match status" value="2"/>
</dbReference>
<dbReference type="SUPFAM" id="SSF50494">
    <property type="entry name" value="Trypsin-like serine proteases"/>
    <property type="match status" value="1"/>
</dbReference>
<dbReference type="FunFam" id="2.40.20.10:FF:000001">
    <property type="entry name" value="Urokinase-type plasminogen activator"/>
    <property type="match status" value="1"/>
</dbReference>
<dbReference type="InterPro" id="IPR001254">
    <property type="entry name" value="Trypsin_dom"/>
</dbReference>
<keyword evidence="12 18" id="KW-0720">Serine protease</keyword>
<dbReference type="InterPro" id="IPR050127">
    <property type="entry name" value="Serine_Proteases_S1"/>
</dbReference>
<evidence type="ECO:0000256" key="7">
    <source>
        <dbReference type="ARBA" id="ARBA00022536"/>
    </source>
</evidence>
<dbReference type="Proteomes" id="UP000189705">
    <property type="component" value="Unplaced"/>
</dbReference>
<dbReference type="CTD" id="5328"/>
<evidence type="ECO:0000256" key="3">
    <source>
        <dbReference type="ARBA" id="ARBA00004613"/>
    </source>
</evidence>
<evidence type="ECO:0000259" key="22">
    <source>
        <dbReference type="PROSITE" id="PS50240"/>
    </source>
</evidence>
<dbReference type="SMART" id="SM00130">
    <property type="entry name" value="KR"/>
    <property type="match status" value="1"/>
</dbReference>
<evidence type="ECO:0000256" key="16">
    <source>
        <dbReference type="PROSITE-ProRule" id="PRU00076"/>
    </source>
</evidence>
<dbReference type="AlphaFoldDB" id="A0A1U7RE39"/>
<dbReference type="PROSITE" id="PS01186">
    <property type="entry name" value="EGF_2"/>
    <property type="match status" value="1"/>
</dbReference>
<feature type="disulfide bond" evidence="16">
    <location>
        <begin position="63"/>
        <end position="72"/>
    </location>
</feature>
<dbReference type="PROSITE" id="PS00134">
    <property type="entry name" value="TRYPSIN_HIS"/>
    <property type="match status" value="1"/>
</dbReference>
<dbReference type="InterPro" id="IPR018114">
    <property type="entry name" value="TRYPSIN_HIS"/>
</dbReference>
<dbReference type="PANTHER" id="PTHR24264">
    <property type="entry name" value="TRYPSIN-RELATED"/>
    <property type="match status" value="1"/>
</dbReference>
<evidence type="ECO:0000256" key="11">
    <source>
        <dbReference type="ARBA" id="ARBA00022801"/>
    </source>
</evidence>
<dbReference type="InterPro" id="IPR018056">
    <property type="entry name" value="Kringle_CS"/>
</dbReference>
<evidence type="ECO:0000256" key="4">
    <source>
        <dbReference type="ARBA" id="ARBA00013183"/>
    </source>
</evidence>
<evidence type="ECO:0000256" key="15">
    <source>
        <dbReference type="ARBA" id="ARBA00023202"/>
    </source>
</evidence>
<sequence length="437" mass="49464">MKSLVIVSVMLGMLVTGLDSVWNRQKLYNSPSKHKLGHKDCNCLNGGTCISYLLFSGISRCSCPNGYSGNHCEIDSETRCFNENGQDYRGTVSEYGDNEECLSWDSPSLHRRPYNANMRDALQLGLGKHNYCRNPDGRSKPWCYVKKGFLIMPRFCNIQMCHSDTGPTCGQRRQTKYYKIVSGTPAKIESQPWIGTIYHYSKRAAEDQFVCGGSLIHPCWLLTAAHCFPKEIYPSEYTVILGKSQLNSTDKKEQKFWVEKIITHPRFSDESGGYENDIALMKIQSASGQCAVESEYVKIVCLPPENLELRDNTQCEVSGYGKQDNFDYFYSQILKSANVNLISQSLCRDEYYKDYKITRNMVCAGDIHWKVDACKGDSGGPLVCEHNDSMILYGIVSWGIGCAQKNSPGVYTRVTKYLPWIESEMNGIHFKSHFLST</sequence>
<comment type="subcellular location">
    <subcellularLocation>
        <location evidence="3">Secreted</location>
    </subcellularLocation>
</comment>
<feature type="chain" id="PRO_5010521009" description="Urokinase-type plasminogen activator" evidence="19">
    <location>
        <begin position="21"/>
        <end position="437"/>
    </location>
</feature>
<dbReference type="PROSITE" id="PS50070">
    <property type="entry name" value="KRINGLE_2"/>
    <property type="match status" value="1"/>
</dbReference>
<dbReference type="PANTHER" id="PTHR24264:SF38">
    <property type="entry name" value="UROKINASE-TYPE PLASMINOGEN ACTIVATOR"/>
    <property type="match status" value="1"/>
</dbReference>
<keyword evidence="8 17" id="KW-0420">Kringle</keyword>
<evidence type="ECO:0000256" key="19">
    <source>
        <dbReference type="SAM" id="SignalP"/>
    </source>
</evidence>
<reference evidence="24" key="1">
    <citation type="submission" date="2025-08" db="UniProtKB">
        <authorList>
            <consortium name="RefSeq"/>
        </authorList>
    </citation>
    <scope>IDENTIFICATION</scope>
</reference>
<evidence type="ECO:0000256" key="1">
    <source>
        <dbReference type="ARBA" id="ARBA00000942"/>
    </source>
</evidence>
<evidence type="ECO:0000256" key="5">
    <source>
        <dbReference type="ARBA" id="ARBA00019414"/>
    </source>
</evidence>
<feature type="signal peptide" evidence="19">
    <location>
        <begin position="1"/>
        <end position="20"/>
    </location>
</feature>